<feature type="transmembrane region" description="Helical" evidence="1">
    <location>
        <begin position="413"/>
        <end position="431"/>
    </location>
</feature>
<dbReference type="Proteomes" id="UP000554342">
    <property type="component" value="Unassembled WGS sequence"/>
</dbReference>
<dbReference type="RefSeq" id="WP_184005390.1">
    <property type="nucleotide sequence ID" value="NZ_BAABIF010000011.1"/>
</dbReference>
<keyword evidence="1" id="KW-0472">Membrane</keyword>
<feature type="transmembrane region" description="Helical" evidence="1">
    <location>
        <begin position="40"/>
        <end position="64"/>
    </location>
</feature>
<gene>
    <name evidence="2" type="ORF">FHR23_002932</name>
</gene>
<evidence type="ECO:0000313" key="2">
    <source>
        <dbReference type="EMBL" id="MBB5719973.1"/>
    </source>
</evidence>
<evidence type="ECO:0000313" key="3">
    <source>
        <dbReference type="Proteomes" id="UP000554342"/>
    </source>
</evidence>
<comment type="caution">
    <text evidence="2">The sequence shown here is derived from an EMBL/GenBank/DDBJ whole genome shotgun (WGS) entry which is preliminary data.</text>
</comment>
<keyword evidence="1" id="KW-1133">Transmembrane helix</keyword>
<proteinExistence type="predicted"/>
<keyword evidence="3" id="KW-1185">Reference proteome</keyword>
<dbReference type="AlphaFoldDB" id="A0A840Z253"/>
<feature type="transmembrane region" description="Helical" evidence="1">
    <location>
        <begin position="164"/>
        <end position="184"/>
    </location>
</feature>
<evidence type="ECO:0000256" key="1">
    <source>
        <dbReference type="SAM" id="Phobius"/>
    </source>
</evidence>
<feature type="transmembrane region" description="Helical" evidence="1">
    <location>
        <begin position="85"/>
        <end position="105"/>
    </location>
</feature>
<sequence>MTPTLIGLILMVIGLFLLVRGSLAAMLSYTMLCGLLSGSSAINLPALGGSSIPPSQFALLFLFLRVILPGQRYLPLLLDGIKQNALLIIFVLYGIAASIAAPRIFANTINVAPMRFVDPKSLFDTVPLVPTSQNITTSVYMVGTMVIAVLGSVACRAPGGAVALVRTSVAIAWIHTITGVLGIFTRGTPADVVFEFLRNASYAQLDQSYQGFIRINGVFAEASTYASFALAWFYLNFELWWRGVMPRSTGPASFILAAVLLFSTSSTAYVGLASYAAFVGIRVLLMPVYAPLDRLAILFLSGIGMAALASIAMLAMPGMFEAMVEMIRHMTIDKSDSLSGAQRLFWAMQGWDGFIHSHGLGLGPGSFRSSSLFMAILGSTGVIGMTTFLLYLWRVLAPLRASTWTRMQDPVVSIGAASACAAIGVLVPAAISSPSPNPGTNFALFAAAALALRPRHPFLKPARPLIPYGDHQAEVHA</sequence>
<keyword evidence="1" id="KW-0812">Transmembrane</keyword>
<feature type="transmembrane region" description="Helical" evidence="1">
    <location>
        <begin position="253"/>
        <end position="277"/>
    </location>
</feature>
<accession>A0A840Z253</accession>
<feature type="transmembrane region" description="Helical" evidence="1">
    <location>
        <begin position="372"/>
        <end position="393"/>
    </location>
</feature>
<feature type="transmembrane region" description="Helical" evidence="1">
    <location>
        <begin position="297"/>
        <end position="320"/>
    </location>
</feature>
<name>A0A840Z253_9SPHN</name>
<protein>
    <submittedName>
        <fullName evidence="2">Uncharacterized protein</fullName>
    </submittedName>
</protein>
<reference evidence="2 3" key="1">
    <citation type="submission" date="2020-08" db="EMBL/GenBank/DDBJ databases">
        <title>Genomic Encyclopedia of Type Strains, Phase IV (KMG-IV): sequencing the most valuable type-strain genomes for metagenomic binning, comparative biology and taxonomic classification.</title>
        <authorList>
            <person name="Goeker M."/>
        </authorList>
    </citation>
    <scope>NUCLEOTIDE SEQUENCE [LARGE SCALE GENOMIC DNA]</scope>
    <source>
        <strain evidence="2 3">DSM 27203</strain>
    </source>
</reference>
<feature type="transmembrane region" description="Helical" evidence="1">
    <location>
        <begin position="138"/>
        <end position="157"/>
    </location>
</feature>
<organism evidence="2 3">
    <name type="scientific">Stakelama sediminis</name>
    <dbReference type="NCBI Taxonomy" id="463200"/>
    <lineage>
        <taxon>Bacteria</taxon>
        <taxon>Pseudomonadati</taxon>
        <taxon>Pseudomonadota</taxon>
        <taxon>Alphaproteobacteria</taxon>
        <taxon>Sphingomonadales</taxon>
        <taxon>Sphingomonadaceae</taxon>
        <taxon>Stakelama</taxon>
    </lineage>
</organism>
<dbReference type="EMBL" id="JACIJI010000007">
    <property type="protein sequence ID" value="MBB5719973.1"/>
    <property type="molecule type" value="Genomic_DNA"/>
</dbReference>